<evidence type="ECO:0000313" key="6">
    <source>
        <dbReference type="Proteomes" id="UP000567795"/>
    </source>
</evidence>
<keyword evidence="6" id="KW-1185">Reference proteome</keyword>
<dbReference type="Gene3D" id="3.40.50.720">
    <property type="entry name" value="NAD(P)-binding Rossmann-like Domain"/>
    <property type="match status" value="1"/>
</dbReference>
<feature type="domain" description="NADPH-dependent reductive aminase-like C-terminal" evidence="4">
    <location>
        <begin position="169"/>
        <end position="293"/>
    </location>
</feature>
<dbReference type="InterPro" id="IPR051265">
    <property type="entry name" value="HIBADH-related_NP60_sf"/>
</dbReference>
<gene>
    <name evidence="5" type="ORF">FHU37_002586</name>
</gene>
<keyword evidence="2" id="KW-0560">Oxidoreductase</keyword>
<dbReference type="InterPro" id="IPR048666">
    <property type="entry name" value="RedAm-like_C"/>
</dbReference>
<feature type="domain" description="6-phosphogluconate dehydrogenase NADP-binding" evidence="3">
    <location>
        <begin position="13"/>
        <end position="167"/>
    </location>
</feature>
<dbReference type="GO" id="GO:0050661">
    <property type="term" value="F:NADP binding"/>
    <property type="evidence" value="ECO:0007669"/>
    <property type="project" value="InterPro"/>
</dbReference>
<comment type="caution">
    <text evidence="5">The sequence shown here is derived from an EMBL/GenBank/DDBJ whole genome shotgun (WGS) entry which is preliminary data.</text>
</comment>
<evidence type="ECO:0000259" key="3">
    <source>
        <dbReference type="Pfam" id="PF03446"/>
    </source>
</evidence>
<reference evidence="5 6" key="1">
    <citation type="submission" date="2020-07" db="EMBL/GenBank/DDBJ databases">
        <title>Sequencing the genomes of 1000 actinobacteria strains.</title>
        <authorList>
            <person name="Klenk H.-P."/>
        </authorList>
    </citation>
    <scope>NUCLEOTIDE SEQUENCE [LARGE SCALE GENOMIC DNA]</scope>
    <source>
        <strain evidence="5 6">DSM 42178</strain>
    </source>
</reference>
<dbReference type="PIRSF" id="PIRSF000103">
    <property type="entry name" value="HIBADH"/>
    <property type="match status" value="1"/>
</dbReference>
<evidence type="ECO:0000256" key="1">
    <source>
        <dbReference type="ARBA" id="ARBA00009080"/>
    </source>
</evidence>
<dbReference type="AlphaFoldDB" id="A0A852ZTA8"/>
<name>A0A852ZTA8_9ACTN</name>
<dbReference type="EMBL" id="JACBZD010000001">
    <property type="protein sequence ID" value="NYI05643.1"/>
    <property type="molecule type" value="Genomic_DNA"/>
</dbReference>
<organism evidence="5 6">
    <name type="scientific">Allostreptomyces psammosilenae</name>
    <dbReference type="NCBI Taxonomy" id="1892865"/>
    <lineage>
        <taxon>Bacteria</taxon>
        <taxon>Bacillati</taxon>
        <taxon>Actinomycetota</taxon>
        <taxon>Actinomycetes</taxon>
        <taxon>Kitasatosporales</taxon>
        <taxon>Streptomycetaceae</taxon>
        <taxon>Allostreptomyces</taxon>
    </lineage>
</organism>
<dbReference type="RefSeq" id="WP_179814348.1">
    <property type="nucleotide sequence ID" value="NZ_JACBZD010000001.1"/>
</dbReference>
<dbReference type="SUPFAM" id="SSF51735">
    <property type="entry name" value="NAD(P)-binding Rossmann-fold domains"/>
    <property type="match status" value="1"/>
</dbReference>
<dbReference type="Gene3D" id="1.10.1040.10">
    <property type="entry name" value="N-(1-d-carboxylethyl)-l-norvaline Dehydrogenase, domain 2"/>
    <property type="match status" value="1"/>
</dbReference>
<dbReference type="InterPro" id="IPR036291">
    <property type="entry name" value="NAD(P)-bd_dom_sf"/>
</dbReference>
<evidence type="ECO:0000313" key="5">
    <source>
        <dbReference type="EMBL" id="NYI05643.1"/>
    </source>
</evidence>
<proteinExistence type="inferred from homology"/>
<protein>
    <submittedName>
        <fullName evidence="5">3-hydroxyisobutyrate dehydrogenase-like beta-hydroxyacid dehydrogenase</fullName>
    </submittedName>
</protein>
<dbReference type="InterPro" id="IPR013328">
    <property type="entry name" value="6PGD_dom2"/>
</dbReference>
<dbReference type="InterPro" id="IPR006115">
    <property type="entry name" value="6PGDH_NADP-bd"/>
</dbReference>
<dbReference type="Pfam" id="PF03446">
    <property type="entry name" value="NAD_binding_2"/>
    <property type="match status" value="1"/>
</dbReference>
<dbReference type="GO" id="GO:0016491">
    <property type="term" value="F:oxidoreductase activity"/>
    <property type="evidence" value="ECO:0007669"/>
    <property type="project" value="UniProtKB-KW"/>
</dbReference>
<sequence length="300" mass="30340">MATDHPTASHAPVTVLGLGPMGQALAGALLRAGHPTTVWNRTPSKADALTAEGARRADTVAEAVSAGALVILCVRDYDAARKILAPATAALRGRTLVNLTSGAPDDARATAAWAAEHGVDYLDGTIMTPTHTIGQPSAVMLFGGPPELFDAHRPVLAALGGTATHLGADPGRAASYDTALLDLFWTAVAGCAHALAVARAENIAAGDLLPYAVGIAQLLPEVLTEFAADLDRGSFQGDGATIEAATAGMDHVLHTARSHGIDTGPLAAARAIAQRAIDAGHGADGLARLAAFLTAESPGE</sequence>
<dbReference type="InterPro" id="IPR015815">
    <property type="entry name" value="HIBADH-related"/>
</dbReference>
<accession>A0A852ZTA8</accession>
<evidence type="ECO:0000259" key="4">
    <source>
        <dbReference type="Pfam" id="PF21761"/>
    </source>
</evidence>
<dbReference type="PANTHER" id="PTHR43580">
    <property type="entry name" value="OXIDOREDUCTASE GLYR1-RELATED"/>
    <property type="match status" value="1"/>
</dbReference>
<evidence type="ECO:0000256" key="2">
    <source>
        <dbReference type="ARBA" id="ARBA00023002"/>
    </source>
</evidence>
<dbReference type="PANTHER" id="PTHR43580:SF2">
    <property type="entry name" value="CYTOKINE-LIKE NUCLEAR FACTOR N-PAC"/>
    <property type="match status" value="1"/>
</dbReference>
<comment type="similarity">
    <text evidence="1">Belongs to the HIBADH-related family.</text>
</comment>
<dbReference type="Proteomes" id="UP000567795">
    <property type="component" value="Unassembled WGS sequence"/>
</dbReference>
<dbReference type="Pfam" id="PF21761">
    <property type="entry name" value="RedAm-like_C"/>
    <property type="match status" value="1"/>
</dbReference>